<dbReference type="CDD" id="cd02248">
    <property type="entry name" value="Peptidase_C1A"/>
    <property type="match status" value="1"/>
</dbReference>
<dbReference type="GO" id="GO:0006508">
    <property type="term" value="P:proteolysis"/>
    <property type="evidence" value="ECO:0007669"/>
    <property type="project" value="InterPro"/>
</dbReference>
<comment type="similarity">
    <text evidence="1">Belongs to the peptidase C1 family.</text>
</comment>
<dbReference type="AlphaFoldDB" id="A0A7J6S6K5"/>
<dbReference type="EMBL" id="JABANM010017088">
    <property type="protein sequence ID" value="KAF4728383.1"/>
    <property type="molecule type" value="Genomic_DNA"/>
</dbReference>
<accession>A0A7J6S6K5</accession>
<organism evidence="6 7">
    <name type="scientific">Perkinsus olseni</name>
    <name type="common">Perkinsus atlanticus</name>
    <dbReference type="NCBI Taxonomy" id="32597"/>
    <lineage>
        <taxon>Eukaryota</taxon>
        <taxon>Sar</taxon>
        <taxon>Alveolata</taxon>
        <taxon>Perkinsozoa</taxon>
        <taxon>Perkinsea</taxon>
        <taxon>Perkinsida</taxon>
        <taxon>Perkinsidae</taxon>
        <taxon>Perkinsus</taxon>
    </lineage>
</organism>
<dbReference type="InterPro" id="IPR038765">
    <property type="entry name" value="Papain-like_cys_pep_sf"/>
</dbReference>
<dbReference type="InterPro" id="IPR000668">
    <property type="entry name" value="Peptidase_C1A_C"/>
</dbReference>
<keyword evidence="2" id="KW-0865">Zymogen</keyword>
<dbReference type="Gene3D" id="3.90.70.10">
    <property type="entry name" value="Cysteine proteinases"/>
    <property type="match status" value="1"/>
</dbReference>
<dbReference type="GO" id="GO:0008234">
    <property type="term" value="F:cysteine-type peptidase activity"/>
    <property type="evidence" value="ECO:0007669"/>
    <property type="project" value="InterPro"/>
</dbReference>
<evidence type="ECO:0000256" key="3">
    <source>
        <dbReference type="SAM" id="SignalP"/>
    </source>
</evidence>
<evidence type="ECO:0000313" key="6">
    <source>
        <dbReference type="EMBL" id="KAF4728383.1"/>
    </source>
</evidence>
<evidence type="ECO:0000256" key="1">
    <source>
        <dbReference type="ARBA" id="ARBA00008455"/>
    </source>
</evidence>
<sequence>MRKGFTFVLAITIPLASPGEALSEQKIDEAFADFIVRYQKEYHSEAERNRRRELFAKTLMDVVAANEEHNEEAGRWLTVSGALISSLQVFLLSGGSPPTVSGISSKYVADINAFADLSAEEFTAGLLCGAPISTPTINLTNISYRAPPNLSDLPESVDWVAAGAVGPVRNQLNCGCCYAIQAATMAEGRFQIKTGIKPLIPFSVQQIVDCSKSAGNNGCKGGNLVDTWVYMQTQGIVKESAYPYTAKDGKCKDSVVTSPANQCLA</sequence>
<evidence type="ECO:0008006" key="8">
    <source>
        <dbReference type="Google" id="ProtNLM"/>
    </source>
</evidence>
<feature type="signal peptide" evidence="3">
    <location>
        <begin position="1"/>
        <end position="21"/>
    </location>
</feature>
<dbReference type="InterPro" id="IPR013201">
    <property type="entry name" value="Prot_inhib_I29"/>
</dbReference>
<dbReference type="InterPro" id="IPR039417">
    <property type="entry name" value="Peptidase_C1A_papain-like"/>
</dbReference>
<dbReference type="SMART" id="SM00645">
    <property type="entry name" value="Pept_C1"/>
    <property type="match status" value="1"/>
</dbReference>
<feature type="domain" description="Cathepsin propeptide inhibitor" evidence="5">
    <location>
        <begin position="31"/>
        <end position="122"/>
    </location>
</feature>
<feature type="chain" id="PRO_5029592124" description="Cathepsin L" evidence="3">
    <location>
        <begin position="22"/>
        <end position="265"/>
    </location>
</feature>
<name>A0A7J6S6K5_PEROL</name>
<comment type="caution">
    <text evidence="6">The sequence shown here is derived from an EMBL/GenBank/DDBJ whole genome shotgun (WGS) entry which is preliminary data.</text>
</comment>
<evidence type="ECO:0000259" key="4">
    <source>
        <dbReference type="SMART" id="SM00645"/>
    </source>
</evidence>
<keyword evidence="3" id="KW-0732">Signal</keyword>
<feature type="non-terminal residue" evidence="6">
    <location>
        <position position="265"/>
    </location>
</feature>
<dbReference type="PANTHER" id="PTHR12411">
    <property type="entry name" value="CYSTEINE PROTEASE FAMILY C1-RELATED"/>
    <property type="match status" value="1"/>
</dbReference>
<proteinExistence type="inferred from homology"/>
<evidence type="ECO:0000259" key="5">
    <source>
        <dbReference type="SMART" id="SM00848"/>
    </source>
</evidence>
<dbReference type="Pfam" id="PF08246">
    <property type="entry name" value="Inhibitor_I29"/>
    <property type="match status" value="1"/>
</dbReference>
<dbReference type="Pfam" id="PF00112">
    <property type="entry name" value="Peptidase_C1"/>
    <property type="match status" value="1"/>
</dbReference>
<evidence type="ECO:0000313" key="7">
    <source>
        <dbReference type="Proteomes" id="UP000574390"/>
    </source>
</evidence>
<dbReference type="SMART" id="SM00848">
    <property type="entry name" value="Inhibitor_I29"/>
    <property type="match status" value="1"/>
</dbReference>
<reference evidence="6 7" key="1">
    <citation type="submission" date="2020-04" db="EMBL/GenBank/DDBJ databases">
        <title>Perkinsus olseni comparative genomics.</title>
        <authorList>
            <person name="Bogema D.R."/>
        </authorList>
    </citation>
    <scope>NUCLEOTIDE SEQUENCE [LARGE SCALE GENOMIC DNA]</scope>
    <source>
        <strain evidence="6">ATCC PRA-205</strain>
    </source>
</reference>
<gene>
    <name evidence="6" type="ORF">FOZ62_028980</name>
</gene>
<dbReference type="SUPFAM" id="SSF54001">
    <property type="entry name" value="Cysteine proteinases"/>
    <property type="match status" value="1"/>
</dbReference>
<protein>
    <recommendedName>
        <fullName evidence="8">Cathepsin L</fullName>
    </recommendedName>
</protein>
<feature type="domain" description="Peptidase C1A papain C-terminal" evidence="4">
    <location>
        <begin position="153"/>
        <end position="265"/>
    </location>
</feature>
<dbReference type="Proteomes" id="UP000574390">
    <property type="component" value="Unassembled WGS sequence"/>
</dbReference>
<dbReference type="InterPro" id="IPR013128">
    <property type="entry name" value="Peptidase_C1A"/>
</dbReference>
<evidence type="ECO:0000256" key="2">
    <source>
        <dbReference type="ARBA" id="ARBA00023145"/>
    </source>
</evidence>